<dbReference type="GO" id="GO:0051604">
    <property type="term" value="P:protein maturation"/>
    <property type="evidence" value="ECO:0007669"/>
    <property type="project" value="InterPro"/>
</dbReference>
<protein>
    <submittedName>
        <fullName evidence="9">Hydrogenase nickel incorporation protein HypB</fullName>
    </submittedName>
</protein>
<dbReference type="RefSeq" id="WP_050058589.1">
    <property type="nucleotide sequence ID" value="NZ_JACHEK010000003.1"/>
</dbReference>
<dbReference type="GO" id="GO:0008270">
    <property type="term" value="F:zinc ion binding"/>
    <property type="evidence" value="ECO:0007669"/>
    <property type="project" value="TreeGrafter"/>
</dbReference>
<dbReference type="InterPro" id="IPR004392">
    <property type="entry name" value="Hyd_mat_HypB"/>
</dbReference>
<organism evidence="9 10">
    <name type="scientific">Silvibacterium bohemicum</name>
    <dbReference type="NCBI Taxonomy" id="1577686"/>
    <lineage>
        <taxon>Bacteria</taxon>
        <taxon>Pseudomonadati</taxon>
        <taxon>Acidobacteriota</taxon>
        <taxon>Terriglobia</taxon>
        <taxon>Terriglobales</taxon>
        <taxon>Acidobacteriaceae</taxon>
        <taxon>Silvibacterium</taxon>
    </lineage>
</organism>
<evidence type="ECO:0000256" key="2">
    <source>
        <dbReference type="ARBA" id="ARBA00022596"/>
    </source>
</evidence>
<dbReference type="Pfam" id="PF02492">
    <property type="entry name" value="cobW"/>
    <property type="match status" value="1"/>
</dbReference>
<dbReference type="SUPFAM" id="SSF52540">
    <property type="entry name" value="P-loop containing nucleoside triphosphate hydrolases"/>
    <property type="match status" value="1"/>
</dbReference>
<dbReference type="OrthoDB" id="9802035at2"/>
<dbReference type="PANTHER" id="PTHR30134:SF2">
    <property type="entry name" value="HYDROGENASE MATURATION FACTOR HYPB"/>
    <property type="match status" value="1"/>
</dbReference>
<keyword evidence="6" id="KW-0862">Zinc</keyword>
<dbReference type="InterPro" id="IPR003495">
    <property type="entry name" value="CobW/HypB/UreG_nucleotide-bd"/>
</dbReference>
<evidence type="ECO:0000256" key="6">
    <source>
        <dbReference type="ARBA" id="ARBA00022833"/>
    </source>
</evidence>
<feature type="domain" description="CobW/HypB/UreG nucleotide-binding" evidence="8">
    <location>
        <begin position="35"/>
        <end position="193"/>
    </location>
</feature>
<dbReference type="Gene3D" id="3.40.50.300">
    <property type="entry name" value="P-loop containing nucleotide triphosphate hydrolases"/>
    <property type="match status" value="1"/>
</dbReference>
<sequence length="226" mass="25233">MTVIPVEKKVLSENQRIAASLRDRFEEQGTLCLNLISSPGSGKTTLLEETLGGFRPEERVAVLTGDLQTENDAKRLARYGFPVQQITTGGVCHLDGRMIERALERWSLDEIDLLFIENVGNLVCPSSYDLGEETKVVLLSVTEGDDKPLKYPSIFAKSELLVLTKIDLLPHVPFNMEQARANARLVHPGIEIVELSCTTGQGFDGWQAWLSRRREARLRRASTARV</sequence>
<gene>
    <name evidence="9" type="ORF">HNQ77_001791</name>
</gene>
<comment type="caution">
    <text evidence="9">The sequence shown here is derived from an EMBL/GenBank/DDBJ whole genome shotgun (WGS) entry which is preliminary data.</text>
</comment>
<accession>A0A841JR21</accession>
<keyword evidence="3" id="KW-0479">Metal-binding</keyword>
<dbReference type="Proteomes" id="UP000538666">
    <property type="component" value="Unassembled WGS sequence"/>
</dbReference>
<keyword evidence="10" id="KW-1185">Reference proteome</keyword>
<dbReference type="GO" id="GO:0005525">
    <property type="term" value="F:GTP binding"/>
    <property type="evidence" value="ECO:0007669"/>
    <property type="project" value="UniProtKB-KW"/>
</dbReference>
<dbReference type="EMBL" id="JACHEK010000003">
    <property type="protein sequence ID" value="MBB6143842.1"/>
    <property type="molecule type" value="Genomic_DNA"/>
</dbReference>
<evidence type="ECO:0000256" key="4">
    <source>
        <dbReference type="ARBA" id="ARBA00022741"/>
    </source>
</evidence>
<dbReference type="CDD" id="cd05390">
    <property type="entry name" value="HypB"/>
    <property type="match status" value="1"/>
</dbReference>
<keyword evidence="2" id="KW-0533">Nickel</keyword>
<dbReference type="AlphaFoldDB" id="A0A841JR21"/>
<evidence type="ECO:0000256" key="1">
    <source>
        <dbReference type="ARBA" id="ARBA00006211"/>
    </source>
</evidence>
<evidence type="ECO:0000256" key="3">
    <source>
        <dbReference type="ARBA" id="ARBA00022723"/>
    </source>
</evidence>
<keyword evidence="7" id="KW-0342">GTP-binding</keyword>
<evidence type="ECO:0000313" key="9">
    <source>
        <dbReference type="EMBL" id="MBB6143842.1"/>
    </source>
</evidence>
<evidence type="ECO:0000259" key="8">
    <source>
        <dbReference type="Pfam" id="PF02492"/>
    </source>
</evidence>
<reference evidence="9 10" key="1">
    <citation type="submission" date="2020-08" db="EMBL/GenBank/DDBJ databases">
        <title>Genomic Encyclopedia of Type Strains, Phase IV (KMG-IV): sequencing the most valuable type-strain genomes for metagenomic binning, comparative biology and taxonomic classification.</title>
        <authorList>
            <person name="Goeker M."/>
        </authorList>
    </citation>
    <scope>NUCLEOTIDE SEQUENCE [LARGE SCALE GENOMIC DNA]</scope>
    <source>
        <strain evidence="9 10">DSM 103733</strain>
    </source>
</reference>
<keyword evidence="5" id="KW-0378">Hydrolase</keyword>
<evidence type="ECO:0000313" key="10">
    <source>
        <dbReference type="Proteomes" id="UP000538666"/>
    </source>
</evidence>
<proteinExistence type="inferred from homology"/>
<evidence type="ECO:0000256" key="5">
    <source>
        <dbReference type="ARBA" id="ARBA00022801"/>
    </source>
</evidence>
<keyword evidence="4" id="KW-0547">Nucleotide-binding</keyword>
<dbReference type="NCBIfam" id="TIGR00073">
    <property type="entry name" value="hypB"/>
    <property type="match status" value="1"/>
</dbReference>
<comment type="similarity">
    <text evidence="1">Belongs to the SIMIBI class G3E GTPase family. HypB/HupM subfamily.</text>
</comment>
<dbReference type="PANTHER" id="PTHR30134">
    <property type="entry name" value="HYDROGENASE PROTEIN ASSEMBLY PROTEIN, NICKEL CHAPERONE"/>
    <property type="match status" value="1"/>
</dbReference>
<evidence type="ECO:0000256" key="7">
    <source>
        <dbReference type="ARBA" id="ARBA00023134"/>
    </source>
</evidence>
<dbReference type="PIRSF" id="PIRSF005624">
    <property type="entry name" value="Ni-bind_GTPase"/>
    <property type="match status" value="1"/>
</dbReference>
<dbReference type="GO" id="GO:0016151">
    <property type="term" value="F:nickel cation binding"/>
    <property type="evidence" value="ECO:0007669"/>
    <property type="project" value="InterPro"/>
</dbReference>
<dbReference type="GO" id="GO:0003924">
    <property type="term" value="F:GTPase activity"/>
    <property type="evidence" value="ECO:0007669"/>
    <property type="project" value="InterPro"/>
</dbReference>
<name>A0A841JR21_9BACT</name>
<dbReference type="InterPro" id="IPR027417">
    <property type="entry name" value="P-loop_NTPase"/>
</dbReference>